<evidence type="ECO:0000256" key="9">
    <source>
        <dbReference type="ARBA" id="ARBA00022962"/>
    </source>
</evidence>
<dbReference type="FunFam" id="3.40.50.10490:FF:000022">
    <property type="entry name" value="Glutamine--fructose-6-phosphate aminotransferase [isomerizing]"/>
    <property type="match status" value="1"/>
</dbReference>
<dbReference type="Gene3D" id="3.40.50.10490">
    <property type="entry name" value="Glucose-6-phosphate isomerase like protein, domain 1"/>
    <property type="match status" value="2"/>
</dbReference>
<dbReference type="OrthoDB" id="106547at2"/>
<feature type="domain" description="SIS" evidence="12">
    <location>
        <begin position="452"/>
        <end position="590"/>
    </location>
</feature>
<keyword evidence="8" id="KW-0677">Repeat</keyword>
<evidence type="ECO:0000313" key="13">
    <source>
        <dbReference type="EMBL" id="OJG09737.1"/>
    </source>
</evidence>
<dbReference type="InterPro" id="IPR005855">
    <property type="entry name" value="GFAT"/>
</dbReference>
<keyword evidence="14" id="KW-1185">Reference proteome</keyword>
<sequence>MCGIVGMIGNENVSEVLLKGLERLEYRGYDSAGVYVANQNERHLVKAQGPIKQLAEKMTSETTGTLGIGHTRWATHGIPSEENAHPHVSQHGKVVLVHNGVIENYRSLKEDYLAGYQLVGETDTEVVANVIEQRMEAENLSVKEAFKQTLRLLQGSYAFALIDTNDVDTLYVAKNKSPLLIGCGSDFHLVGSDALAMIHQTNQFIELFDGDFVTLTTNSMVLEDAAGNVIDRAPYTAEIDNTAIDKGTYPFYMLKEIEEQPLVLRRLQQKYFDFHGNVLLDDTLLQEISASERIYIVACGTSYHAGLASKAFFETLTKVPVEVHLASEFGYYTPILAKKPFFIYLSQSGETADSRQVLVKTNQLGASSLAITNVPGSTLAREAKYALSLEAGPEIAVASTKAYTAQIALLSILAYAIQLEKEDSQLNLLQELTLVEEAMTQVLTQKEHIHQLAKDFFRDTNSAFFIGRGNDYAVSLEAALKLKEISYIQAEGFAAGELKHGTIALIEDGTPVIGLITSEVTHLHTRGNLEEVKSRGAKTLVISETTFAQASDQIILPKAHPLLMSLVSVVPTQLLAYYATLERGYDVDKPRNLAKSVTVE</sequence>
<dbReference type="PANTHER" id="PTHR10937">
    <property type="entry name" value="GLUCOSAMINE--FRUCTOSE-6-PHOSPHATE AMINOTRANSFERASE, ISOMERIZING"/>
    <property type="match status" value="1"/>
</dbReference>
<comment type="function">
    <text evidence="10">Catalyzes the first step in hexosamine metabolism, converting fructose-6P into glucosamine-6P using glutamine as a nitrogen source.</text>
</comment>
<dbReference type="PANTHER" id="PTHR10937:SF0">
    <property type="entry name" value="GLUTAMINE--FRUCTOSE-6-PHOSPHATE TRANSAMINASE (ISOMERIZING)"/>
    <property type="match status" value="1"/>
</dbReference>
<dbReference type="GO" id="GO:0006047">
    <property type="term" value="P:UDP-N-acetylglucosamine metabolic process"/>
    <property type="evidence" value="ECO:0007669"/>
    <property type="project" value="TreeGrafter"/>
</dbReference>
<dbReference type="PROSITE" id="PS51464">
    <property type="entry name" value="SIS"/>
    <property type="match status" value="2"/>
</dbReference>
<dbReference type="AlphaFoldDB" id="A0A1L8QQI7"/>
<dbReference type="PROSITE" id="PS51278">
    <property type="entry name" value="GATASE_TYPE_2"/>
    <property type="match status" value="1"/>
</dbReference>
<dbReference type="GO" id="GO:0005975">
    <property type="term" value="P:carbohydrate metabolic process"/>
    <property type="evidence" value="ECO:0007669"/>
    <property type="project" value="UniProtKB-UniRule"/>
</dbReference>
<dbReference type="SUPFAM" id="SSF53697">
    <property type="entry name" value="SIS domain"/>
    <property type="match status" value="1"/>
</dbReference>
<dbReference type="InterPro" id="IPR035490">
    <property type="entry name" value="GlmS/FrlB_SIS"/>
</dbReference>
<dbReference type="Pfam" id="PF13522">
    <property type="entry name" value="GATase_6"/>
    <property type="match status" value="1"/>
</dbReference>
<dbReference type="SUPFAM" id="SSF56235">
    <property type="entry name" value="N-terminal nucleophile aminohydrolases (Ntn hydrolases)"/>
    <property type="match status" value="1"/>
</dbReference>
<dbReference type="GO" id="GO:0006002">
    <property type="term" value="P:fructose 6-phosphate metabolic process"/>
    <property type="evidence" value="ECO:0007669"/>
    <property type="project" value="TreeGrafter"/>
</dbReference>
<feature type="domain" description="SIS" evidence="12">
    <location>
        <begin position="284"/>
        <end position="423"/>
    </location>
</feature>
<dbReference type="InterPro" id="IPR046348">
    <property type="entry name" value="SIS_dom_sf"/>
</dbReference>
<evidence type="ECO:0000313" key="14">
    <source>
        <dbReference type="Proteomes" id="UP000182149"/>
    </source>
</evidence>
<dbReference type="InterPro" id="IPR035466">
    <property type="entry name" value="GlmS/AgaS_SIS"/>
</dbReference>
<dbReference type="FunFam" id="3.60.20.10:FF:000006">
    <property type="entry name" value="Glutamine--fructose-6-phosphate aminotransferase [isomerizing]"/>
    <property type="match status" value="1"/>
</dbReference>
<evidence type="ECO:0000259" key="12">
    <source>
        <dbReference type="PROSITE" id="PS51464"/>
    </source>
</evidence>
<comment type="subcellular location">
    <subcellularLocation>
        <location evidence="2 10">Cytoplasm</location>
    </subcellularLocation>
</comment>
<dbReference type="EC" id="2.6.1.16" evidence="3 10"/>
<dbReference type="EMBL" id="JXKD01000013">
    <property type="protein sequence ID" value="OJG09737.1"/>
    <property type="molecule type" value="Genomic_DNA"/>
</dbReference>
<evidence type="ECO:0000256" key="3">
    <source>
        <dbReference type="ARBA" id="ARBA00012916"/>
    </source>
</evidence>
<dbReference type="STRING" id="328396.RU93_GL000552"/>
<dbReference type="FunFam" id="3.40.50.10490:FF:000001">
    <property type="entry name" value="Glutamine--fructose-6-phosphate aminotransferase [isomerizing]"/>
    <property type="match status" value="1"/>
</dbReference>
<dbReference type="HAMAP" id="MF_00164">
    <property type="entry name" value="GlmS"/>
    <property type="match status" value="1"/>
</dbReference>
<dbReference type="GO" id="GO:0004360">
    <property type="term" value="F:glutamine-fructose-6-phosphate transaminase (isomerizing) activity"/>
    <property type="evidence" value="ECO:0007669"/>
    <property type="project" value="UniProtKB-UniRule"/>
</dbReference>
<keyword evidence="5 10" id="KW-0963">Cytoplasm</keyword>
<evidence type="ECO:0000256" key="8">
    <source>
        <dbReference type="ARBA" id="ARBA00022737"/>
    </source>
</evidence>
<evidence type="ECO:0000259" key="11">
    <source>
        <dbReference type="PROSITE" id="PS51278"/>
    </source>
</evidence>
<evidence type="ECO:0000256" key="2">
    <source>
        <dbReference type="ARBA" id="ARBA00004496"/>
    </source>
</evidence>
<keyword evidence="6 10" id="KW-0032">Aminotransferase</keyword>
<dbReference type="InterPro" id="IPR047084">
    <property type="entry name" value="GFAT_N"/>
</dbReference>
<evidence type="ECO:0000256" key="10">
    <source>
        <dbReference type="HAMAP-Rule" id="MF_00164"/>
    </source>
</evidence>
<accession>A0A1L8QQI7</accession>
<evidence type="ECO:0000256" key="6">
    <source>
        <dbReference type="ARBA" id="ARBA00022576"/>
    </source>
</evidence>
<comment type="catalytic activity">
    <reaction evidence="1 10">
        <text>D-fructose 6-phosphate + L-glutamine = D-glucosamine 6-phosphate + L-glutamate</text>
        <dbReference type="Rhea" id="RHEA:13237"/>
        <dbReference type="ChEBI" id="CHEBI:29985"/>
        <dbReference type="ChEBI" id="CHEBI:58359"/>
        <dbReference type="ChEBI" id="CHEBI:58725"/>
        <dbReference type="ChEBI" id="CHEBI:61527"/>
        <dbReference type="EC" id="2.6.1.16"/>
    </reaction>
</comment>
<evidence type="ECO:0000256" key="1">
    <source>
        <dbReference type="ARBA" id="ARBA00001031"/>
    </source>
</evidence>
<comment type="subunit">
    <text evidence="10">Homodimer.</text>
</comment>
<dbReference type="GO" id="GO:0006487">
    <property type="term" value="P:protein N-linked glycosylation"/>
    <property type="evidence" value="ECO:0007669"/>
    <property type="project" value="TreeGrafter"/>
</dbReference>
<dbReference type="CDD" id="cd00714">
    <property type="entry name" value="GFAT"/>
    <property type="match status" value="1"/>
</dbReference>
<keyword evidence="9" id="KW-0315">Glutamine amidotransferase</keyword>
<dbReference type="GO" id="GO:0097367">
    <property type="term" value="F:carbohydrate derivative binding"/>
    <property type="evidence" value="ECO:0007669"/>
    <property type="project" value="InterPro"/>
</dbReference>
<dbReference type="Gene3D" id="3.60.20.10">
    <property type="entry name" value="Glutamine Phosphoribosylpyrophosphate, subunit 1, domain 1"/>
    <property type="match status" value="1"/>
</dbReference>
<protein>
    <recommendedName>
        <fullName evidence="4 10">Glutamine--fructose-6-phosphate aminotransferase [isomerizing]</fullName>
        <ecNumber evidence="3 10">2.6.1.16</ecNumber>
    </recommendedName>
    <alternativeName>
        <fullName evidence="10">D-fructose-6-phosphate amidotransferase</fullName>
    </alternativeName>
    <alternativeName>
        <fullName evidence="10">GFAT</fullName>
    </alternativeName>
    <alternativeName>
        <fullName evidence="10">Glucosamine-6-phosphate synthase</fullName>
    </alternativeName>
    <alternativeName>
        <fullName evidence="10">Hexosephosphate aminotransferase</fullName>
    </alternativeName>
    <alternativeName>
        <fullName evidence="10">L-glutamine--D-fructose-6-phosphate amidotransferase</fullName>
    </alternativeName>
</protein>
<evidence type="ECO:0000256" key="5">
    <source>
        <dbReference type="ARBA" id="ARBA00022490"/>
    </source>
</evidence>
<gene>
    <name evidence="10" type="primary">glmS</name>
    <name evidence="13" type="ORF">RU93_GL000552</name>
</gene>
<comment type="caution">
    <text evidence="13">The sequence shown here is derived from an EMBL/GenBank/DDBJ whole genome shotgun (WGS) entry which is preliminary data.</text>
</comment>
<dbReference type="CDD" id="cd05008">
    <property type="entry name" value="SIS_GlmS_GlmD_1"/>
    <property type="match status" value="1"/>
</dbReference>
<name>A0A1L8QQI7_9ENTE</name>
<dbReference type="NCBIfam" id="TIGR01135">
    <property type="entry name" value="glmS"/>
    <property type="match status" value="1"/>
</dbReference>
<evidence type="ECO:0000256" key="7">
    <source>
        <dbReference type="ARBA" id="ARBA00022679"/>
    </source>
</evidence>
<dbReference type="Proteomes" id="UP000182149">
    <property type="component" value="Unassembled WGS sequence"/>
</dbReference>
<reference evidence="13 14" key="1">
    <citation type="submission" date="2014-12" db="EMBL/GenBank/DDBJ databases">
        <title>Draft genome sequences of 29 type strains of Enterococci.</title>
        <authorList>
            <person name="Zhong Z."/>
            <person name="Sun Z."/>
            <person name="Liu W."/>
            <person name="Zhang W."/>
            <person name="Zhang H."/>
        </authorList>
    </citation>
    <scope>NUCLEOTIDE SEQUENCE [LARGE SCALE GENOMIC DNA]</scope>
    <source>
        <strain evidence="13 14">DSM 17690</strain>
    </source>
</reference>
<dbReference type="CDD" id="cd05009">
    <property type="entry name" value="SIS_GlmS_GlmD_2"/>
    <property type="match status" value="1"/>
</dbReference>
<feature type="active site" description="For Fru-6P isomerization activity" evidence="10">
    <location>
        <position position="595"/>
    </location>
</feature>
<organism evidence="13 14">
    <name type="scientific">Enterococcus aquimarinus</name>
    <dbReference type="NCBI Taxonomy" id="328396"/>
    <lineage>
        <taxon>Bacteria</taxon>
        <taxon>Bacillati</taxon>
        <taxon>Bacillota</taxon>
        <taxon>Bacilli</taxon>
        <taxon>Lactobacillales</taxon>
        <taxon>Enterococcaceae</taxon>
        <taxon>Enterococcus</taxon>
    </lineage>
</organism>
<dbReference type="InterPro" id="IPR017932">
    <property type="entry name" value="GATase_2_dom"/>
</dbReference>
<dbReference type="RefSeq" id="WP_071875258.1">
    <property type="nucleotide sequence ID" value="NZ_JBHSHF010000022.1"/>
</dbReference>
<dbReference type="InterPro" id="IPR029055">
    <property type="entry name" value="Ntn_hydrolases_N"/>
</dbReference>
<proteinExistence type="inferred from homology"/>
<keyword evidence="7 10" id="KW-0808">Transferase</keyword>
<dbReference type="InterPro" id="IPR001347">
    <property type="entry name" value="SIS_dom"/>
</dbReference>
<feature type="initiator methionine" description="Removed" evidence="10">
    <location>
        <position position="1"/>
    </location>
</feature>
<feature type="active site" description="Nucleophile; for GATase activity" evidence="10">
    <location>
        <position position="2"/>
    </location>
</feature>
<dbReference type="GO" id="GO:0005829">
    <property type="term" value="C:cytosol"/>
    <property type="evidence" value="ECO:0007669"/>
    <property type="project" value="TreeGrafter"/>
</dbReference>
<dbReference type="Pfam" id="PF01380">
    <property type="entry name" value="SIS"/>
    <property type="match status" value="2"/>
</dbReference>
<dbReference type="NCBIfam" id="NF001484">
    <property type="entry name" value="PRK00331.1"/>
    <property type="match status" value="1"/>
</dbReference>
<feature type="domain" description="Glutamine amidotransferase type-2" evidence="11">
    <location>
        <begin position="2"/>
        <end position="218"/>
    </location>
</feature>
<evidence type="ECO:0000256" key="4">
    <source>
        <dbReference type="ARBA" id="ARBA00016090"/>
    </source>
</evidence>